<dbReference type="EMBL" id="BPWL01000007">
    <property type="protein sequence ID" value="GJJ12401.1"/>
    <property type="molecule type" value="Genomic_DNA"/>
</dbReference>
<evidence type="ECO:0000313" key="6">
    <source>
        <dbReference type="EMBL" id="GJJ12401.1"/>
    </source>
</evidence>
<dbReference type="InterPro" id="IPR050883">
    <property type="entry name" value="PNGase"/>
</dbReference>
<feature type="coiled-coil region" evidence="4">
    <location>
        <begin position="580"/>
        <end position="607"/>
    </location>
</feature>
<dbReference type="Pfam" id="PF01841">
    <property type="entry name" value="Transglut_core"/>
    <property type="match status" value="1"/>
</dbReference>
<evidence type="ECO:0000259" key="5">
    <source>
        <dbReference type="SMART" id="SM00460"/>
    </source>
</evidence>
<evidence type="ECO:0000256" key="4">
    <source>
        <dbReference type="SAM" id="Coils"/>
    </source>
</evidence>
<accession>A0AAV5AHF9</accession>
<gene>
    <name evidence="6" type="ORF">Clacol_006643</name>
</gene>
<dbReference type="Gene3D" id="3.10.620.30">
    <property type="match status" value="1"/>
</dbReference>
<keyword evidence="3" id="KW-0862">Zinc</keyword>
<dbReference type="GO" id="GO:0046872">
    <property type="term" value="F:metal ion binding"/>
    <property type="evidence" value="ECO:0007669"/>
    <property type="project" value="UniProtKB-KW"/>
</dbReference>
<dbReference type="Proteomes" id="UP001050691">
    <property type="component" value="Unassembled WGS sequence"/>
</dbReference>
<dbReference type="GO" id="GO:0005634">
    <property type="term" value="C:nucleus"/>
    <property type="evidence" value="ECO:0007669"/>
    <property type="project" value="TreeGrafter"/>
</dbReference>
<keyword evidence="7" id="KW-1185">Reference proteome</keyword>
<evidence type="ECO:0000313" key="7">
    <source>
        <dbReference type="Proteomes" id="UP001050691"/>
    </source>
</evidence>
<dbReference type="InterPro" id="IPR038765">
    <property type="entry name" value="Papain-like_cys_pep_sf"/>
</dbReference>
<dbReference type="GO" id="GO:0005829">
    <property type="term" value="C:cytosol"/>
    <property type="evidence" value="ECO:0007669"/>
    <property type="project" value="TreeGrafter"/>
</dbReference>
<dbReference type="AlphaFoldDB" id="A0AAV5AHF9"/>
<evidence type="ECO:0000256" key="3">
    <source>
        <dbReference type="ARBA" id="ARBA00022833"/>
    </source>
</evidence>
<name>A0AAV5AHF9_9AGAM</name>
<evidence type="ECO:0000256" key="1">
    <source>
        <dbReference type="ARBA" id="ARBA00009390"/>
    </source>
</evidence>
<dbReference type="InterPro" id="IPR018247">
    <property type="entry name" value="EF_Hand_1_Ca_BS"/>
</dbReference>
<feature type="domain" description="Transglutaminase-like" evidence="5">
    <location>
        <begin position="179"/>
        <end position="234"/>
    </location>
</feature>
<dbReference type="GO" id="GO:0006516">
    <property type="term" value="P:glycoprotein catabolic process"/>
    <property type="evidence" value="ECO:0007669"/>
    <property type="project" value="TreeGrafter"/>
</dbReference>
<dbReference type="SMART" id="SM00460">
    <property type="entry name" value="TGc"/>
    <property type="match status" value="1"/>
</dbReference>
<proteinExistence type="inferred from homology"/>
<comment type="caution">
    <text evidence="6">The sequence shown here is derived from an EMBL/GenBank/DDBJ whole genome shotgun (WGS) entry which is preliminary data.</text>
</comment>
<feature type="coiled-coil region" evidence="4">
    <location>
        <begin position="426"/>
        <end position="453"/>
    </location>
</feature>
<sequence length="609" mass="70093">MNIDVEELAQNITAQWIERCLRRGRRPREPSPVELATVAVLVTAIRAGPSGSSTTATRHDAQLLTGHQLRLIIERIDKQIDWYEDPKSLATLEHIPLQELYEKAETIQSSNEPLPCFEDALAECLVRWFRDDFFVWIDRKTEKCPVCHTTPLKLVSTPSPTDEERQGGAGRVELDLSVLMRTRVGRCGEFANLFTLFLRAVGLRAQYIWNKEDHVWNAYWSPAQERWIHVDSCEATRDQPLLYSKGWNKFMTYCLAFSCDGAMDVSKGYIQGEKWAEATSRRSMISESDLSKVLKAITARRRMGRSNETIRILEEEDAKMERWLNASDSLRGGESSLEARKSGNDDWKQSRGEAAVRVRSRYFSNLDGAKNSPVCMYTHPEGKEWLPLRTDTSASANHTESHIRHASTPALRVKIVTPLISIIQDISRHQCELSRTEQNLKCNREKLKKFEELTESLRSSMALTIGVAPVLESIRKERYSLEVKIEQDIRRLTEAWEEALNLFIRAIYQQFDKEIEVSRESLRQEARVLFNSFMHNGQTSISSSEANYSLKYPPETFRKHHRIDSDADDTLDSSDFANTVSRMQEQLDRQSEKIEFLLHQNKLLNTNFA</sequence>
<dbReference type="SUPFAM" id="SSF54001">
    <property type="entry name" value="Cysteine proteinases"/>
    <property type="match status" value="1"/>
</dbReference>
<dbReference type="PANTHER" id="PTHR12143:SF19">
    <property type="entry name" value="PEPTIDE-N(4)-(N-ACETYL-BETA-GLUCOSAMINYL)ASPARAGINE AMIDASE"/>
    <property type="match status" value="1"/>
</dbReference>
<dbReference type="GO" id="GO:0000224">
    <property type="term" value="F:peptide-N4-(N-acetyl-beta-glucosaminyl)asparagine amidase activity"/>
    <property type="evidence" value="ECO:0007669"/>
    <property type="project" value="TreeGrafter"/>
</dbReference>
<organism evidence="6 7">
    <name type="scientific">Clathrus columnatus</name>
    <dbReference type="NCBI Taxonomy" id="1419009"/>
    <lineage>
        <taxon>Eukaryota</taxon>
        <taxon>Fungi</taxon>
        <taxon>Dikarya</taxon>
        <taxon>Basidiomycota</taxon>
        <taxon>Agaricomycotina</taxon>
        <taxon>Agaricomycetes</taxon>
        <taxon>Phallomycetidae</taxon>
        <taxon>Phallales</taxon>
        <taxon>Clathraceae</taxon>
        <taxon>Clathrus</taxon>
    </lineage>
</organism>
<dbReference type="PROSITE" id="PS00018">
    <property type="entry name" value="EF_HAND_1"/>
    <property type="match status" value="1"/>
</dbReference>
<reference evidence="6" key="1">
    <citation type="submission" date="2021-10" db="EMBL/GenBank/DDBJ databases">
        <title>De novo Genome Assembly of Clathrus columnatus (Basidiomycota, Fungi) Using Illumina and Nanopore Sequence Data.</title>
        <authorList>
            <person name="Ogiso-Tanaka E."/>
            <person name="Itagaki H."/>
            <person name="Hosoya T."/>
            <person name="Hosaka K."/>
        </authorList>
    </citation>
    <scope>NUCLEOTIDE SEQUENCE</scope>
    <source>
        <strain evidence="6">MO-923</strain>
    </source>
</reference>
<keyword evidence="4" id="KW-0175">Coiled coil</keyword>
<dbReference type="Gene3D" id="2.20.25.10">
    <property type="match status" value="1"/>
</dbReference>
<comment type="similarity">
    <text evidence="1">Belongs to the transglutaminase-like superfamily. PNGase family.</text>
</comment>
<keyword evidence="2" id="KW-0479">Metal-binding</keyword>
<dbReference type="InterPro" id="IPR002931">
    <property type="entry name" value="Transglutaminase-like"/>
</dbReference>
<evidence type="ECO:0000256" key="2">
    <source>
        <dbReference type="ARBA" id="ARBA00022723"/>
    </source>
</evidence>
<protein>
    <recommendedName>
        <fullName evidence="5">Transglutaminase-like domain-containing protein</fullName>
    </recommendedName>
</protein>
<dbReference type="PANTHER" id="PTHR12143">
    <property type="entry name" value="PEPTIDE N-GLYCANASE PNGASE -RELATED"/>
    <property type="match status" value="1"/>
</dbReference>